<dbReference type="Proteomes" id="UP000314294">
    <property type="component" value="Unassembled WGS sequence"/>
</dbReference>
<protein>
    <submittedName>
        <fullName evidence="1">Uncharacterized protein</fullName>
    </submittedName>
</protein>
<organism evidence="1 2">
    <name type="scientific">Liparis tanakae</name>
    <name type="common">Tanaka's snailfish</name>
    <dbReference type="NCBI Taxonomy" id="230148"/>
    <lineage>
        <taxon>Eukaryota</taxon>
        <taxon>Metazoa</taxon>
        <taxon>Chordata</taxon>
        <taxon>Craniata</taxon>
        <taxon>Vertebrata</taxon>
        <taxon>Euteleostomi</taxon>
        <taxon>Actinopterygii</taxon>
        <taxon>Neopterygii</taxon>
        <taxon>Teleostei</taxon>
        <taxon>Neoteleostei</taxon>
        <taxon>Acanthomorphata</taxon>
        <taxon>Eupercaria</taxon>
        <taxon>Perciformes</taxon>
        <taxon>Cottioidei</taxon>
        <taxon>Cottales</taxon>
        <taxon>Liparidae</taxon>
        <taxon>Liparis</taxon>
    </lineage>
</organism>
<evidence type="ECO:0000313" key="1">
    <source>
        <dbReference type="EMBL" id="TNN31777.1"/>
    </source>
</evidence>
<gene>
    <name evidence="1" type="ORF">EYF80_058065</name>
</gene>
<keyword evidence="2" id="KW-1185">Reference proteome</keyword>
<reference evidence="1 2" key="1">
    <citation type="submission" date="2019-03" db="EMBL/GenBank/DDBJ databases">
        <title>First draft genome of Liparis tanakae, snailfish: a comprehensive survey of snailfish specific genes.</title>
        <authorList>
            <person name="Kim W."/>
            <person name="Song I."/>
            <person name="Jeong J.-H."/>
            <person name="Kim D."/>
            <person name="Kim S."/>
            <person name="Ryu S."/>
            <person name="Song J.Y."/>
            <person name="Lee S.K."/>
        </authorList>
    </citation>
    <scope>NUCLEOTIDE SEQUENCE [LARGE SCALE GENOMIC DNA]</scope>
    <source>
        <tissue evidence="1">Muscle</tissue>
    </source>
</reference>
<proteinExistence type="predicted"/>
<evidence type="ECO:0000313" key="2">
    <source>
        <dbReference type="Proteomes" id="UP000314294"/>
    </source>
</evidence>
<comment type="caution">
    <text evidence="1">The sequence shown here is derived from an EMBL/GenBank/DDBJ whole genome shotgun (WGS) entry which is preliminary data.</text>
</comment>
<dbReference type="AlphaFoldDB" id="A0A4Z2ES82"/>
<accession>A0A4Z2ES82</accession>
<sequence>MNLKNLMSIIVTRYEARVQDRGNSSTASGVHITPLLSRAT</sequence>
<name>A0A4Z2ES82_9TELE</name>
<dbReference type="EMBL" id="SRLO01003161">
    <property type="protein sequence ID" value="TNN31777.1"/>
    <property type="molecule type" value="Genomic_DNA"/>
</dbReference>